<feature type="transmembrane region" description="Helical" evidence="5">
    <location>
        <begin position="256"/>
        <end position="278"/>
    </location>
</feature>
<evidence type="ECO:0000313" key="6">
    <source>
        <dbReference type="Proteomes" id="UP000887540"/>
    </source>
</evidence>
<dbReference type="InterPro" id="IPR036259">
    <property type="entry name" value="MFS_trans_sf"/>
</dbReference>
<dbReference type="PANTHER" id="PTHR23503">
    <property type="entry name" value="SOLUTE CARRIER FAMILY 2"/>
    <property type="match status" value="1"/>
</dbReference>
<feature type="transmembrane region" description="Helical" evidence="5">
    <location>
        <begin position="220"/>
        <end position="241"/>
    </location>
</feature>
<keyword evidence="3 5" id="KW-1133">Transmembrane helix</keyword>
<evidence type="ECO:0000313" key="7">
    <source>
        <dbReference type="WBParaSite" id="ACRNAN_scaffold449.g29638.t1"/>
    </source>
</evidence>
<dbReference type="InterPro" id="IPR005828">
    <property type="entry name" value="MFS_sugar_transport-like"/>
</dbReference>
<dbReference type="WBParaSite" id="ACRNAN_scaffold449.g29638.t1">
    <property type="protein sequence ID" value="ACRNAN_scaffold449.g29638.t1"/>
    <property type="gene ID" value="ACRNAN_scaffold449.g29638"/>
</dbReference>
<proteinExistence type="predicted"/>
<feature type="transmembrane region" description="Helical" evidence="5">
    <location>
        <begin position="135"/>
        <end position="155"/>
    </location>
</feature>
<dbReference type="GO" id="GO:0015149">
    <property type="term" value="F:hexose transmembrane transporter activity"/>
    <property type="evidence" value="ECO:0007669"/>
    <property type="project" value="TreeGrafter"/>
</dbReference>
<comment type="subcellular location">
    <subcellularLocation>
        <location evidence="1">Membrane</location>
    </subcellularLocation>
</comment>
<name>A0A914DYH9_9BILA</name>
<evidence type="ECO:0000256" key="4">
    <source>
        <dbReference type="ARBA" id="ARBA00023136"/>
    </source>
</evidence>
<dbReference type="GO" id="GO:0016020">
    <property type="term" value="C:membrane"/>
    <property type="evidence" value="ECO:0007669"/>
    <property type="project" value="UniProtKB-SubCell"/>
</dbReference>
<feature type="transmembrane region" description="Helical" evidence="5">
    <location>
        <begin position="103"/>
        <end position="123"/>
    </location>
</feature>
<feature type="transmembrane region" description="Helical" evidence="5">
    <location>
        <begin position="71"/>
        <end position="94"/>
    </location>
</feature>
<dbReference type="SUPFAM" id="SSF103473">
    <property type="entry name" value="MFS general substrate transporter"/>
    <property type="match status" value="1"/>
</dbReference>
<feature type="transmembrane region" description="Helical" evidence="5">
    <location>
        <begin position="21"/>
        <end position="39"/>
    </location>
</feature>
<keyword evidence="2 5" id="KW-0812">Transmembrane</keyword>
<keyword evidence="6" id="KW-1185">Reference proteome</keyword>
<dbReference type="InterPro" id="IPR045263">
    <property type="entry name" value="GLUT"/>
</dbReference>
<evidence type="ECO:0000256" key="3">
    <source>
        <dbReference type="ARBA" id="ARBA00022989"/>
    </source>
</evidence>
<keyword evidence="4 5" id="KW-0472">Membrane</keyword>
<evidence type="ECO:0000256" key="5">
    <source>
        <dbReference type="SAM" id="Phobius"/>
    </source>
</evidence>
<dbReference type="AlphaFoldDB" id="A0A914DYH9"/>
<protein>
    <submittedName>
        <fullName evidence="7">Uncharacterized protein</fullName>
    </submittedName>
</protein>
<evidence type="ECO:0000256" key="2">
    <source>
        <dbReference type="ARBA" id="ARBA00022692"/>
    </source>
</evidence>
<sequence length="294" mass="34078">MAIFGVEINKKQQNNSRNATNYLWFLVFLYGFSTYDMILENMFNFLALPLKRFFNESIEEHYGVYLDEASYSLLLSLMANVPLISGVISILWLIPKIDSIGRFFTQFSSCLFYFIAIGGQFLMQPNIFGNDDNWHYIPLLICVLTTITYLFGIWLPESPKYLYFKNRPKADVVKVIKTYQGNNIDINHVLEGYEKERQFTNHHNLTLKEIWQNQILRKSLIMLILVQFASEASIASILGYYETSLLISFGFTQSSVLYLMNIVTILNLPLMFLSPFLLEKVGRRPLILIASFGL</sequence>
<reference evidence="7" key="1">
    <citation type="submission" date="2022-11" db="UniProtKB">
        <authorList>
            <consortium name="WormBaseParasite"/>
        </authorList>
    </citation>
    <scope>IDENTIFICATION</scope>
</reference>
<dbReference type="Pfam" id="PF00083">
    <property type="entry name" value="Sugar_tr"/>
    <property type="match status" value="1"/>
</dbReference>
<evidence type="ECO:0000256" key="1">
    <source>
        <dbReference type="ARBA" id="ARBA00004370"/>
    </source>
</evidence>
<accession>A0A914DYH9</accession>
<dbReference type="Gene3D" id="1.20.1250.20">
    <property type="entry name" value="MFS general substrate transporter like domains"/>
    <property type="match status" value="1"/>
</dbReference>
<dbReference type="Proteomes" id="UP000887540">
    <property type="component" value="Unplaced"/>
</dbReference>
<dbReference type="PANTHER" id="PTHR23503:SF123">
    <property type="entry name" value="MAJOR FACILITATOR SUPERFAMILY (MFS) PROFILE DOMAIN-CONTAINING PROTEIN"/>
    <property type="match status" value="1"/>
</dbReference>
<organism evidence="6 7">
    <name type="scientific">Acrobeloides nanus</name>
    <dbReference type="NCBI Taxonomy" id="290746"/>
    <lineage>
        <taxon>Eukaryota</taxon>
        <taxon>Metazoa</taxon>
        <taxon>Ecdysozoa</taxon>
        <taxon>Nematoda</taxon>
        <taxon>Chromadorea</taxon>
        <taxon>Rhabditida</taxon>
        <taxon>Tylenchina</taxon>
        <taxon>Cephalobomorpha</taxon>
        <taxon>Cephaloboidea</taxon>
        <taxon>Cephalobidae</taxon>
        <taxon>Acrobeloides</taxon>
    </lineage>
</organism>